<dbReference type="Proteomes" id="UP000414233">
    <property type="component" value="Unassembled WGS sequence"/>
</dbReference>
<keyword evidence="1" id="KW-0812">Transmembrane</keyword>
<dbReference type="InterPro" id="IPR009305">
    <property type="entry name" value="Mpo1-like"/>
</dbReference>
<dbReference type="GO" id="GO:0046521">
    <property type="term" value="P:sphingoid catabolic process"/>
    <property type="evidence" value="ECO:0007669"/>
    <property type="project" value="TreeGrafter"/>
</dbReference>
<evidence type="ECO:0000313" key="3">
    <source>
        <dbReference type="Proteomes" id="UP000414233"/>
    </source>
</evidence>
<dbReference type="AlphaFoldDB" id="A0A5E4ZFY5"/>
<evidence type="ECO:0000256" key="1">
    <source>
        <dbReference type="SAM" id="Phobius"/>
    </source>
</evidence>
<dbReference type="RefSeq" id="WP_191629245.1">
    <property type="nucleotide sequence ID" value="NZ_CABPRZ010000042.1"/>
</dbReference>
<feature type="transmembrane region" description="Helical" evidence="1">
    <location>
        <begin position="129"/>
        <end position="148"/>
    </location>
</feature>
<feature type="transmembrane region" description="Helical" evidence="1">
    <location>
        <begin position="54"/>
        <end position="83"/>
    </location>
</feature>
<keyword evidence="3" id="KW-1185">Reference proteome</keyword>
<dbReference type="Pfam" id="PF06127">
    <property type="entry name" value="Mpo1-like"/>
    <property type="match status" value="1"/>
</dbReference>
<gene>
    <name evidence="2" type="ORF">PTE30175_05451</name>
</gene>
<keyword evidence="1" id="KW-0472">Membrane</keyword>
<protein>
    <recommendedName>
        <fullName evidence="4">DUF962 domain-containing protein</fullName>
    </recommendedName>
</protein>
<keyword evidence="1" id="KW-1133">Transmembrane helix</keyword>
<accession>A0A5E4ZFY5</accession>
<feature type="transmembrane region" description="Helical" evidence="1">
    <location>
        <begin position="95"/>
        <end position="117"/>
    </location>
</feature>
<sequence>MKSLAEQMSFYQRYHRSPKNRLTHFIGVPAIMLAILLLLSWVPLGPSGLNAAHVFVLVLLMYYFVLDVPLALAMTAFSALMLAAARHLSRLPWTWGLGAFFVLFVGGWIFQLVGHHFEGRKPALLDNFFQVFIAPIFLMAELFFFFGYKPGLRRRVEQLAARSA</sequence>
<reference evidence="2 3" key="1">
    <citation type="submission" date="2019-08" db="EMBL/GenBank/DDBJ databases">
        <authorList>
            <person name="Peeters C."/>
        </authorList>
    </citation>
    <scope>NUCLEOTIDE SEQUENCE [LARGE SCALE GENOMIC DNA]</scope>
    <source>
        <strain evidence="2 3">LMG 30175</strain>
    </source>
</reference>
<dbReference type="PANTHER" id="PTHR28026:SF9">
    <property type="entry name" value="2-HYDROXY-PALMITIC ACID DIOXYGENASE MPO1"/>
    <property type="match status" value="1"/>
</dbReference>
<dbReference type="PANTHER" id="PTHR28026">
    <property type="entry name" value="DUF962 DOMAIN PROTEIN (AFU_ORTHOLOGUE AFUA_8G05310)"/>
    <property type="match status" value="1"/>
</dbReference>
<evidence type="ECO:0008006" key="4">
    <source>
        <dbReference type="Google" id="ProtNLM"/>
    </source>
</evidence>
<dbReference type="EMBL" id="CABPRZ010000042">
    <property type="protein sequence ID" value="VVE59412.1"/>
    <property type="molecule type" value="Genomic_DNA"/>
</dbReference>
<organism evidence="2 3">
    <name type="scientific">Pandoraea terrae</name>
    <dbReference type="NCBI Taxonomy" id="1537710"/>
    <lineage>
        <taxon>Bacteria</taxon>
        <taxon>Pseudomonadati</taxon>
        <taxon>Pseudomonadota</taxon>
        <taxon>Betaproteobacteria</taxon>
        <taxon>Burkholderiales</taxon>
        <taxon>Burkholderiaceae</taxon>
        <taxon>Pandoraea</taxon>
    </lineage>
</organism>
<evidence type="ECO:0000313" key="2">
    <source>
        <dbReference type="EMBL" id="VVE59412.1"/>
    </source>
</evidence>
<proteinExistence type="predicted"/>
<dbReference type="GO" id="GO:0016020">
    <property type="term" value="C:membrane"/>
    <property type="evidence" value="ECO:0007669"/>
    <property type="project" value="GOC"/>
</dbReference>
<feature type="transmembrane region" description="Helical" evidence="1">
    <location>
        <begin position="21"/>
        <end position="42"/>
    </location>
</feature>
<name>A0A5E4ZFY5_9BURK</name>